<protein>
    <submittedName>
        <fullName evidence="1">Uncharacterized protein</fullName>
    </submittedName>
</protein>
<accession>A0A6G0TT35</accession>
<keyword evidence="2" id="KW-1185">Reference proteome</keyword>
<organism evidence="1 2">
    <name type="scientific">Aphis glycines</name>
    <name type="common">Soybean aphid</name>
    <dbReference type="NCBI Taxonomy" id="307491"/>
    <lineage>
        <taxon>Eukaryota</taxon>
        <taxon>Metazoa</taxon>
        <taxon>Ecdysozoa</taxon>
        <taxon>Arthropoda</taxon>
        <taxon>Hexapoda</taxon>
        <taxon>Insecta</taxon>
        <taxon>Pterygota</taxon>
        <taxon>Neoptera</taxon>
        <taxon>Paraneoptera</taxon>
        <taxon>Hemiptera</taxon>
        <taxon>Sternorrhyncha</taxon>
        <taxon>Aphidomorpha</taxon>
        <taxon>Aphidoidea</taxon>
        <taxon>Aphididae</taxon>
        <taxon>Aphidini</taxon>
        <taxon>Aphis</taxon>
        <taxon>Aphis</taxon>
    </lineage>
</organism>
<evidence type="ECO:0000313" key="2">
    <source>
        <dbReference type="Proteomes" id="UP000475862"/>
    </source>
</evidence>
<gene>
    <name evidence="1" type="ORF">AGLY_005541</name>
</gene>
<dbReference type="OrthoDB" id="6627687at2759"/>
<name>A0A6G0TT35_APHGL</name>
<dbReference type="PANTHER" id="PTHR31511:SF12">
    <property type="entry name" value="RHO TERMINATION FACTOR N-TERMINAL DOMAIN-CONTAINING PROTEIN"/>
    <property type="match status" value="1"/>
</dbReference>
<sequence length="182" mass="20562">MPKEGDTLEFKAWSKTERLPFVVYADFEALLLKTDRRYGVNTTAIHKHHPMSYGYLVVAAEGVPTNLFEQFDIPRAPVIFRGSATEDDVAARFVRAVIDVADKIARLYKEVNVPIIMSVEDCRVHDSKTLCDLCGCSFGEQNCKTAHHDHLSGRFLKTLCNTCNLKLKTPKFVPCFLHNLSN</sequence>
<dbReference type="AlphaFoldDB" id="A0A6G0TT35"/>
<dbReference type="Proteomes" id="UP000475862">
    <property type="component" value="Unassembled WGS sequence"/>
</dbReference>
<reference evidence="1 2" key="1">
    <citation type="submission" date="2019-08" db="EMBL/GenBank/DDBJ databases">
        <title>The genome of the soybean aphid Biotype 1, its phylome, world population structure and adaptation to the North American continent.</title>
        <authorList>
            <person name="Giordano R."/>
            <person name="Donthu R.K."/>
            <person name="Hernandez A.G."/>
            <person name="Wright C.L."/>
            <person name="Zimin A.V."/>
        </authorList>
    </citation>
    <scope>NUCLEOTIDE SEQUENCE [LARGE SCALE GENOMIC DNA]</scope>
    <source>
        <tissue evidence="1">Whole aphids</tissue>
    </source>
</reference>
<comment type="caution">
    <text evidence="1">The sequence shown here is derived from an EMBL/GenBank/DDBJ whole genome shotgun (WGS) entry which is preliminary data.</text>
</comment>
<proteinExistence type="predicted"/>
<dbReference type="PANTHER" id="PTHR31511">
    <property type="entry name" value="PROTEIN CBG23764"/>
    <property type="match status" value="1"/>
</dbReference>
<evidence type="ECO:0000313" key="1">
    <source>
        <dbReference type="EMBL" id="KAE9538442.1"/>
    </source>
</evidence>
<dbReference type="EMBL" id="VYZN01000016">
    <property type="protein sequence ID" value="KAE9538442.1"/>
    <property type="molecule type" value="Genomic_DNA"/>
</dbReference>